<dbReference type="InterPro" id="IPR012910">
    <property type="entry name" value="Plug_dom"/>
</dbReference>
<comment type="similarity">
    <text evidence="10 11">Belongs to the TonB-dependent receptor family.</text>
</comment>
<keyword evidence="5" id="KW-0732">Signal</keyword>
<dbReference type="GO" id="GO:0044718">
    <property type="term" value="P:siderophore transmembrane transport"/>
    <property type="evidence" value="ECO:0007669"/>
    <property type="project" value="TreeGrafter"/>
</dbReference>
<comment type="caution">
    <text evidence="14">The sequence shown here is derived from an EMBL/GenBank/DDBJ whole genome shotgun (WGS) entry which is preliminary data.</text>
</comment>
<keyword evidence="6 11" id="KW-0798">TonB box</keyword>
<dbReference type="Pfam" id="PF13715">
    <property type="entry name" value="CarbopepD_reg_2"/>
    <property type="match status" value="1"/>
</dbReference>
<evidence type="ECO:0000259" key="13">
    <source>
        <dbReference type="Pfam" id="PF07715"/>
    </source>
</evidence>
<dbReference type="InterPro" id="IPR008969">
    <property type="entry name" value="CarboxyPept-like_regulatory"/>
</dbReference>
<keyword evidence="8 14" id="KW-0675">Receptor</keyword>
<dbReference type="Pfam" id="PF00593">
    <property type="entry name" value="TonB_dep_Rec_b-barrel"/>
    <property type="match status" value="1"/>
</dbReference>
<dbReference type="Proteomes" id="UP000264330">
    <property type="component" value="Unassembled WGS sequence"/>
</dbReference>
<dbReference type="EMBL" id="DPMF01000304">
    <property type="protein sequence ID" value="HCV81999.1"/>
    <property type="molecule type" value="Genomic_DNA"/>
</dbReference>
<dbReference type="PROSITE" id="PS52016">
    <property type="entry name" value="TONB_DEPENDENT_REC_3"/>
    <property type="match status" value="1"/>
</dbReference>
<evidence type="ECO:0000259" key="12">
    <source>
        <dbReference type="Pfam" id="PF00593"/>
    </source>
</evidence>
<dbReference type="PANTHER" id="PTHR30069">
    <property type="entry name" value="TONB-DEPENDENT OUTER MEMBRANE RECEPTOR"/>
    <property type="match status" value="1"/>
</dbReference>
<evidence type="ECO:0000256" key="1">
    <source>
        <dbReference type="ARBA" id="ARBA00004571"/>
    </source>
</evidence>
<evidence type="ECO:0000256" key="8">
    <source>
        <dbReference type="ARBA" id="ARBA00023170"/>
    </source>
</evidence>
<evidence type="ECO:0000256" key="7">
    <source>
        <dbReference type="ARBA" id="ARBA00023136"/>
    </source>
</evidence>
<keyword evidence="4 10" id="KW-0812">Transmembrane</keyword>
<proteinExistence type="inferred from homology"/>
<evidence type="ECO:0000256" key="6">
    <source>
        <dbReference type="ARBA" id="ARBA00023077"/>
    </source>
</evidence>
<evidence type="ECO:0000256" key="2">
    <source>
        <dbReference type="ARBA" id="ARBA00022448"/>
    </source>
</evidence>
<dbReference type="SUPFAM" id="SSF56935">
    <property type="entry name" value="Porins"/>
    <property type="match status" value="1"/>
</dbReference>
<evidence type="ECO:0000256" key="10">
    <source>
        <dbReference type="PROSITE-ProRule" id="PRU01360"/>
    </source>
</evidence>
<feature type="domain" description="TonB-dependent receptor-like beta-barrel" evidence="12">
    <location>
        <begin position="325"/>
        <end position="762"/>
    </location>
</feature>
<evidence type="ECO:0000256" key="9">
    <source>
        <dbReference type="ARBA" id="ARBA00023237"/>
    </source>
</evidence>
<keyword evidence="3 10" id="KW-1134">Transmembrane beta strand</keyword>
<evidence type="ECO:0000313" key="15">
    <source>
        <dbReference type="Proteomes" id="UP000264330"/>
    </source>
</evidence>
<dbReference type="InterPro" id="IPR037066">
    <property type="entry name" value="Plug_dom_sf"/>
</dbReference>
<dbReference type="Gene3D" id="2.170.130.10">
    <property type="entry name" value="TonB-dependent receptor, plug domain"/>
    <property type="match status" value="1"/>
</dbReference>
<dbReference type="Pfam" id="PF07715">
    <property type="entry name" value="Plug"/>
    <property type="match status" value="1"/>
</dbReference>
<dbReference type="InterPro" id="IPR039426">
    <property type="entry name" value="TonB-dep_rcpt-like"/>
</dbReference>
<keyword evidence="9 10" id="KW-0998">Cell outer membrane</keyword>
<dbReference type="RefSeq" id="WP_013071085.1">
    <property type="nucleotide sequence ID" value="NZ_CAJXAW010000129.1"/>
</dbReference>
<dbReference type="OMA" id="NLLYVHA"/>
<evidence type="ECO:0000313" key="14">
    <source>
        <dbReference type="EMBL" id="HCV81999.1"/>
    </source>
</evidence>
<dbReference type="Gene3D" id="2.60.40.1120">
    <property type="entry name" value="Carboxypeptidase-like, regulatory domain"/>
    <property type="match status" value="1"/>
</dbReference>
<evidence type="ECO:0000256" key="3">
    <source>
        <dbReference type="ARBA" id="ARBA00022452"/>
    </source>
</evidence>
<dbReference type="InterPro" id="IPR000531">
    <property type="entry name" value="Beta-barrel_TonB"/>
</dbReference>
<accession>A0A3D5J1K8</accession>
<keyword evidence="2 10" id="KW-0813">Transport</keyword>
<evidence type="ECO:0000256" key="11">
    <source>
        <dbReference type="RuleBase" id="RU003357"/>
    </source>
</evidence>
<dbReference type="AlphaFoldDB" id="A0A3D5J1K8"/>
<dbReference type="GO" id="GO:0009279">
    <property type="term" value="C:cell outer membrane"/>
    <property type="evidence" value="ECO:0007669"/>
    <property type="project" value="UniProtKB-SubCell"/>
</dbReference>
<sequence>MNKKYFLIIFFNLISIWVIPVLAQQYQNGVYGTITDQDGNPVAGATISLAGTKTGVISDLTGAYHLKTNLIGSQEIKVSFIGFKTYTETIILEATSSYQLNIALETGYNLSEVMIIGKNKIQEIEALAYNVDVIDATKLKNSTLDVAHALDRASGIRMRESGGVGSRMSLSMNGFRGNQVKIFIDGIPMDNFGSAFQLNNIPINLAERIEIYKGVVPVGLGADALGGAINIITNTYEKDRLDLSYSYGSFNTHRTNVDMTKVFKNDIIVNINAFQNYSDNDYKVNVDVADVNTGAYSRNQEVRRFHDQYHNETFIGSFGVINKSYADRLLFGITLGQVYNEIQTAQRLVRVFGQRHSRSNIIMPTLKYQKKDLFVDGFDASINANYNLGKEQVIDTVNRRYDWYGHHKELGNGNPGGEQSYTHSRFQNNNGLVNASFNYKIDEHQKLSLSNVFTSFDRKQENLLNPEENNYNPPRKSFKNVLGIGYQIEQKDWSTTLFAKNYNQVNNFIQSYRESGSNDPIEIERYNQLNNFGWGIAGTYFIDDRLQLKASYEKSYRLPTGNELFGDGNITLEGNTDLKPESSHNYNFGIAYSFILSHDHRFHFDGTLFYRDAKDFIRPRLNTNQVLQTMENLQDVTNLGGELQINYTHKNFLAGMNLTYENLRNNTKYVEGTESLVYRDRIPNMPYFYGNGNLTYNFSNIMNTGNQLSLGYNLLYVHAFYRYWPSLGNGDSKYGIPEQWSHDLTATYMMDHFSFTLEIRNILDKNLYDNFSLQKPGRSFTGKISYTF</sequence>
<reference evidence="14 15" key="1">
    <citation type="journal article" date="2018" name="Nat. Biotechnol.">
        <title>A standardized bacterial taxonomy based on genome phylogeny substantially revises the tree of life.</title>
        <authorList>
            <person name="Parks D.H."/>
            <person name="Chuvochina M."/>
            <person name="Waite D.W."/>
            <person name="Rinke C."/>
            <person name="Skarshewski A."/>
            <person name="Chaumeil P.A."/>
            <person name="Hugenholtz P."/>
        </authorList>
    </citation>
    <scope>NUCLEOTIDE SEQUENCE [LARGE SCALE GENOMIC DNA]</scope>
    <source>
        <strain evidence="14">UBA9359</strain>
    </source>
</reference>
<evidence type="ECO:0000256" key="4">
    <source>
        <dbReference type="ARBA" id="ARBA00022692"/>
    </source>
</evidence>
<dbReference type="SUPFAM" id="SSF49464">
    <property type="entry name" value="Carboxypeptidase regulatory domain-like"/>
    <property type="match status" value="1"/>
</dbReference>
<comment type="subcellular location">
    <subcellularLocation>
        <location evidence="1 10">Cell outer membrane</location>
        <topology evidence="1 10">Multi-pass membrane protein</topology>
    </subcellularLocation>
</comment>
<protein>
    <submittedName>
        <fullName evidence="14">TonB-dependent receptor</fullName>
    </submittedName>
</protein>
<dbReference type="PANTHER" id="PTHR30069:SF29">
    <property type="entry name" value="HEMOGLOBIN AND HEMOGLOBIN-HAPTOGLOBIN-BINDING PROTEIN 1-RELATED"/>
    <property type="match status" value="1"/>
</dbReference>
<dbReference type="GO" id="GO:0015344">
    <property type="term" value="F:siderophore uptake transmembrane transporter activity"/>
    <property type="evidence" value="ECO:0007669"/>
    <property type="project" value="TreeGrafter"/>
</dbReference>
<dbReference type="Gene3D" id="2.40.170.20">
    <property type="entry name" value="TonB-dependent receptor, beta-barrel domain"/>
    <property type="match status" value="1"/>
</dbReference>
<evidence type="ECO:0000256" key="5">
    <source>
        <dbReference type="ARBA" id="ARBA00022729"/>
    </source>
</evidence>
<organism evidence="14 15">
    <name type="scientific">Zunongwangia profunda</name>
    <dbReference type="NCBI Taxonomy" id="398743"/>
    <lineage>
        <taxon>Bacteria</taxon>
        <taxon>Pseudomonadati</taxon>
        <taxon>Bacteroidota</taxon>
        <taxon>Flavobacteriia</taxon>
        <taxon>Flavobacteriales</taxon>
        <taxon>Flavobacteriaceae</taxon>
        <taxon>Zunongwangia</taxon>
    </lineage>
</organism>
<gene>
    <name evidence="14" type="ORF">DGQ38_13210</name>
</gene>
<dbReference type="InterPro" id="IPR036942">
    <property type="entry name" value="Beta-barrel_TonB_sf"/>
</dbReference>
<name>A0A3D5J1K8_9FLAO</name>
<keyword evidence="7 10" id="KW-0472">Membrane</keyword>
<feature type="domain" description="TonB-dependent receptor plug" evidence="13">
    <location>
        <begin position="126"/>
        <end position="228"/>
    </location>
</feature>